<evidence type="ECO:0000256" key="2">
    <source>
        <dbReference type="ARBA" id="ARBA00022676"/>
    </source>
</evidence>
<dbReference type="PANTHER" id="PTHR21461">
    <property type="entry name" value="GLYCOSYLTRANSFERASE FAMILY 92 PROTEIN"/>
    <property type="match status" value="1"/>
</dbReference>
<evidence type="ECO:0000256" key="5">
    <source>
        <dbReference type="ARBA" id="ARBA00022989"/>
    </source>
</evidence>
<keyword evidence="4" id="KW-0812">Transmembrane</keyword>
<dbReference type="PANTHER" id="PTHR21461:SF69">
    <property type="entry name" value="GLYCOSYLTRANSFERASE FAMILY 92 PROTEIN"/>
    <property type="match status" value="1"/>
</dbReference>
<name>A0A6C0DT79_9ZZZZ</name>
<comment type="subcellular location">
    <subcellularLocation>
        <location evidence="1">Membrane</location>
        <topology evidence="1">Single-pass membrane protein</topology>
    </subcellularLocation>
</comment>
<evidence type="ECO:0000313" key="7">
    <source>
        <dbReference type="EMBL" id="QHT19259.1"/>
    </source>
</evidence>
<dbReference type="AlphaFoldDB" id="A0A6C0DT79"/>
<keyword evidence="5" id="KW-1133">Transmembrane helix</keyword>
<keyword evidence="3" id="KW-0808">Transferase</keyword>
<dbReference type="Pfam" id="PF01697">
    <property type="entry name" value="Glyco_transf_92"/>
    <property type="match status" value="1"/>
</dbReference>
<keyword evidence="2" id="KW-0328">Glycosyltransferase</keyword>
<accession>A0A6C0DT79</accession>
<dbReference type="InterPro" id="IPR008166">
    <property type="entry name" value="Glyco_transf_92"/>
</dbReference>
<proteinExistence type="predicted"/>
<sequence>MKNYLTPTYIENHSIYDVFYSPENIIVIIVAAFKGPVDIRLIEGSETSKFSVISNPYQHIYTHPSTDYSRQIKISIDGVESDLSVNRYVDCSGQIIMSTLVKNQNNYIIQWIEYNRDRGIERFIIYDNSANYTLGDLLADYIATGRVILIKWAYPYWLPKGPSSPGAQVTQQNHSIYAFRDARYIGLMDVDEYLNPQGSYSDLTALFNDLSKTLDTEEISAFQIRNRFFYNPDKLPCDGYRFLEIYTCDEITKVKREKCFVIPKNVRTFDVHHVKVGKPMHQVNCSLLYFNHYCYLNNPRKLGLTRIELTDNSVKSHADRLVTRLKTS</sequence>
<dbReference type="EMBL" id="MN739664">
    <property type="protein sequence ID" value="QHT19259.1"/>
    <property type="molecule type" value="Genomic_DNA"/>
</dbReference>
<reference evidence="7" key="1">
    <citation type="journal article" date="2020" name="Nature">
        <title>Giant virus diversity and host interactions through global metagenomics.</title>
        <authorList>
            <person name="Schulz F."/>
            <person name="Roux S."/>
            <person name="Paez-Espino D."/>
            <person name="Jungbluth S."/>
            <person name="Walsh D.A."/>
            <person name="Denef V.J."/>
            <person name="McMahon K.D."/>
            <person name="Konstantinidis K.T."/>
            <person name="Eloe-Fadrosh E.A."/>
            <person name="Kyrpides N.C."/>
            <person name="Woyke T."/>
        </authorList>
    </citation>
    <scope>NUCLEOTIDE SEQUENCE</scope>
    <source>
        <strain evidence="7">GVMAG-M-3300023174-57</strain>
    </source>
</reference>
<organism evidence="7">
    <name type="scientific">viral metagenome</name>
    <dbReference type="NCBI Taxonomy" id="1070528"/>
    <lineage>
        <taxon>unclassified sequences</taxon>
        <taxon>metagenomes</taxon>
        <taxon>organismal metagenomes</taxon>
    </lineage>
</organism>
<evidence type="ECO:0000256" key="1">
    <source>
        <dbReference type="ARBA" id="ARBA00004167"/>
    </source>
</evidence>
<protein>
    <recommendedName>
        <fullName evidence="8">Glycosyltransferase family 92 protein</fullName>
    </recommendedName>
</protein>
<evidence type="ECO:0000256" key="3">
    <source>
        <dbReference type="ARBA" id="ARBA00022679"/>
    </source>
</evidence>
<dbReference type="GO" id="GO:0016757">
    <property type="term" value="F:glycosyltransferase activity"/>
    <property type="evidence" value="ECO:0007669"/>
    <property type="project" value="UniProtKB-KW"/>
</dbReference>
<evidence type="ECO:0000256" key="6">
    <source>
        <dbReference type="ARBA" id="ARBA00023136"/>
    </source>
</evidence>
<evidence type="ECO:0000256" key="4">
    <source>
        <dbReference type="ARBA" id="ARBA00022692"/>
    </source>
</evidence>
<evidence type="ECO:0008006" key="8">
    <source>
        <dbReference type="Google" id="ProtNLM"/>
    </source>
</evidence>
<dbReference type="GO" id="GO:0016020">
    <property type="term" value="C:membrane"/>
    <property type="evidence" value="ECO:0007669"/>
    <property type="project" value="UniProtKB-SubCell"/>
</dbReference>
<dbReference type="GO" id="GO:0005737">
    <property type="term" value="C:cytoplasm"/>
    <property type="evidence" value="ECO:0007669"/>
    <property type="project" value="TreeGrafter"/>
</dbReference>
<keyword evidence="6" id="KW-0472">Membrane</keyword>